<evidence type="ECO:0000313" key="2">
    <source>
        <dbReference type="Proteomes" id="UP000198034"/>
    </source>
</evidence>
<dbReference type="Proteomes" id="UP000198034">
    <property type="component" value="Unassembled WGS sequence"/>
</dbReference>
<proteinExistence type="predicted"/>
<reference evidence="1 2" key="1">
    <citation type="journal article" date="2017" name="Infect. Genet. Evol.">
        <title>Comparative genome analysis of fish pathogen Flavobacterium columnare reveals extensive sequence diversity within the species.</title>
        <authorList>
            <person name="Kayansamruaj P."/>
            <person name="Dong H.T."/>
            <person name="Hirono I."/>
            <person name="Kondo H."/>
            <person name="Senapin S."/>
            <person name="Rodkhum C."/>
        </authorList>
    </citation>
    <scope>NUCLEOTIDE SEQUENCE [LARGE SCALE GENOMIC DNA]</scope>
    <source>
        <strain evidence="1 2">1214</strain>
    </source>
</reference>
<dbReference type="Pfam" id="PF14107">
    <property type="entry name" value="DUF4280"/>
    <property type="match status" value="1"/>
</dbReference>
<protein>
    <recommendedName>
        <fullName evidence="3">DUF4280 domain-containing protein</fullName>
    </recommendedName>
</protein>
<evidence type="ECO:0008006" key="3">
    <source>
        <dbReference type="Google" id="ProtNLM"/>
    </source>
</evidence>
<organism evidence="1 2">
    <name type="scientific">Flavobacterium columnare</name>
    <dbReference type="NCBI Taxonomy" id="996"/>
    <lineage>
        <taxon>Bacteria</taxon>
        <taxon>Pseudomonadati</taxon>
        <taxon>Bacteroidota</taxon>
        <taxon>Flavobacteriia</taxon>
        <taxon>Flavobacteriales</taxon>
        <taxon>Flavobacteriaceae</taxon>
        <taxon>Flavobacterium</taxon>
    </lineage>
</organism>
<name>A0A246G892_9FLAO</name>
<sequence length="158" mass="17356">MALKEMIVQGAVCKCNFGTTPDKLKVLTQSKHYLNDHQGASKLAATDQDKGTTFEKNTFGSCKKQNNNPCSAVVTEWSGYYKKIALSPLGGHPLLEDSKATCPIGGKDCITILKSGQVAEPSKQNFKNADPELLSHILPLINMKKFEQKQPYSHMKTV</sequence>
<comment type="caution">
    <text evidence="1">The sequence shown here is derived from an EMBL/GenBank/DDBJ whole genome shotgun (WGS) entry which is preliminary data.</text>
</comment>
<dbReference type="EMBL" id="MTCY01000050">
    <property type="protein sequence ID" value="OWP75020.1"/>
    <property type="molecule type" value="Genomic_DNA"/>
</dbReference>
<gene>
    <name evidence="1" type="ORF">BWK62_12965</name>
</gene>
<dbReference type="InterPro" id="IPR025460">
    <property type="entry name" value="DUF4280"/>
</dbReference>
<evidence type="ECO:0000313" key="1">
    <source>
        <dbReference type="EMBL" id="OWP75020.1"/>
    </source>
</evidence>
<dbReference type="AlphaFoldDB" id="A0A246G892"/>
<dbReference type="OrthoDB" id="882303at2"/>
<accession>A0A246G892</accession>